<dbReference type="Gene3D" id="1.10.287.950">
    <property type="entry name" value="Methyl-accepting chemotaxis protein"/>
    <property type="match status" value="1"/>
</dbReference>
<keyword evidence="3 5" id="KW-0807">Transducer</keyword>
<feature type="domain" description="T-SNARE coiled-coil homology" evidence="9">
    <location>
        <begin position="571"/>
        <end position="633"/>
    </location>
</feature>
<feature type="domain" description="HAMP" evidence="10">
    <location>
        <begin position="325"/>
        <end position="378"/>
    </location>
</feature>
<evidence type="ECO:0000256" key="3">
    <source>
        <dbReference type="ARBA" id="ARBA00023224"/>
    </source>
</evidence>
<evidence type="ECO:0000259" key="10">
    <source>
        <dbReference type="PROSITE" id="PS50885"/>
    </source>
</evidence>
<dbReference type="Pfam" id="PF00672">
    <property type="entry name" value="HAMP"/>
    <property type="match status" value="1"/>
</dbReference>
<organism evidence="11 12">
    <name type="scientific">Aliidongia dinghuensis</name>
    <dbReference type="NCBI Taxonomy" id="1867774"/>
    <lineage>
        <taxon>Bacteria</taxon>
        <taxon>Pseudomonadati</taxon>
        <taxon>Pseudomonadota</taxon>
        <taxon>Alphaproteobacteria</taxon>
        <taxon>Rhodospirillales</taxon>
        <taxon>Dongiaceae</taxon>
        <taxon>Aliidongia</taxon>
    </lineage>
</organism>
<sequence length="675" mass="69098">MFRWLIDLKIRTKMVLGLGITAILVAAMAIVGLRGFGTAERNIGGIDAAFAVATATDRVQLALRGALIEQQHMMLAQKSDEAAKAEEAVAGYAADGAKAIGEARARTDDATLAQALDQARDAWGQLSPALAKLAEFRKKALDARNGPFLVANGQILQALQQAINQAKADNPAAVENLTDARDRFGDQRVSVLRYFATGDATQIALARRATGLIVEYMNSAKTLAGDGPLGTAIDEATGRVKGYVDLADSVVALNKATAEQASGQVEPLRAKLVELLDGVAAGAARGAGDEVTAVTRATGRGAGLMGWTAGAAVVLLVAVGFAMTWAIARPLIGLNDAMQRLAGGTHDVGVPCLGQKDELGDMARTVAVFKTNLAETDRLRHEQEAAKAEAERERRAALAVLADGFEASVKGVVTAVSAASVQLQSSAETLSETASRASAQSTEVAEATHGALEDVQTVASASAELAASIREIGGQVGRSAAIAGQAARQAEATGGTVNALAESAQKIGEVVALISQIASQTNLLALNATIEAARAGDAGKGFAVVASEVKNLAAQTARATEEIAQQIAAIQTATGDAVGAIKGIGRTIDEINEIASAIAAAVEEQSAATEEISRNVTHAADGTGEVAQKIGGVTLAAGETGSAAGQVLAAADELSHQSDTLERKVEDFLTRVRAG</sequence>
<proteinExistence type="inferred from homology"/>
<dbReference type="GO" id="GO:0005886">
    <property type="term" value="C:plasma membrane"/>
    <property type="evidence" value="ECO:0007669"/>
    <property type="project" value="UniProtKB-SubCell"/>
</dbReference>
<feature type="transmembrane region" description="Helical" evidence="7">
    <location>
        <begin position="304"/>
        <end position="328"/>
    </location>
</feature>
<feature type="domain" description="Methyl-accepting transducer" evidence="8">
    <location>
        <begin position="419"/>
        <end position="655"/>
    </location>
</feature>
<dbReference type="InterPro" id="IPR004089">
    <property type="entry name" value="MCPsignal_dom"/>
</dbReference>
<keyword evidence="2" id="KW-1003">Cell membrane</keyword>
<dbReference type="PROSITE" id="PS50192">
    <property type="entry name" value="T_SNARE"/>
    <property type="match status" value="1"/>
</dbReference>
<evidence type="ECO:0008006" key="13">
    <source>
        <dbReference type="Google" id="ProtNLM"/>
    </source>
</evidence>
<accession>A0A8J2YS75</accession>
<dbReference type="Proteomes" id="UP000646365">
    <property type="component" value="Unassembled WGS sequence"/>
</dbReference>
<dbReference type="PROSITE" id="PS50885">
    <property type="entry name" value="HAMP"/>
    <property type="match status" value="1"/>
</dbReference>
<feature type="coiled-coil region" evidence="6">
    <location>
        <begin position="371"/>
        <end position="400"/>
    </location>
</feature>
<dbReference type="InterPro" id="IPR003660">
    <property type="entry name" value="HAMP_dom"/>
</dbReference>
<protein>
    <recommendedName>
        <fullName evidence="13">Methyl-accepting chemotaxis protein</fullName>
    </recommendedName>
</protein>
<reference evidence="11" key="1">
    <citation type="journal article" date="2014" name="Int. J. Syst. Evol. Microbiol.">
        <title>Complete genome sequence of Corynebacterium casei LMG S-19264T (=DSM 44701T), isolated from a smear-ripened cheese.</title>
        <authorList>
            <consortium name="US DOE Joint Genome Institute (JGI-PGF)"/>
            <person name="Walter F."/>
            <person name="Albersmeier A."/>
            <person name="Kalinowski J."/>
            <person name="Ruckert C."/>
        </authorList>
    </citation>
    <scope>NUCLEOTIDE SEQUENCE</scope>
    <source>
        <strain evidence="11">CGMCC 1.15725</strain>
    </source>
</reference>
<evidence type="ECO:0000313" key="12">
    <source>
        <dbReference type="Proteomes" id="UP000646365"/>
    </source>
</evidence>
<evidence type="ECO:0000256" key="1">
    <source>
        <dbReference type="ARBA" id="ARBA00004429"/>
    </source>
</evidence>
<dbReference type="PANTHER" id="PTHR32089">
    <property type="entry name" value="METHYL-ACCEPTING CHEMOTAXIS PROTEIN MCPB"/>
    <property type="match status" value="1"/>
</dbReference>
<dbReference type="SMART" id="SM00304">
    <property type="entry name" value="HAMP"/>
    <property type="match status" value="1"/>
</dbReference>
<evidence type="ECO:0000256" key="5">
    <source>
        <dbReference type="PROSITE-ProRule" id="PRU00284"/>
    </source>
</evidence>
<dbReference type="PANTHER" id="PTHR32089:SF112">
    <property type="entry name" value="LYSOZYME-LIKE PROTEIN-RELATED"/>
    <property type="match status" value="1"/>
</dbReference>
<evidence type="ECO:0000256" key="4">
    <source>
        <dbReference type="ARBA" id="ARBA00029447"/>
    </source>
</evidence>
<dbReference type="SMART" id="SM00283">
    <property type="entry name" value="MA"/>
    <property type="match status" value="1"/>
</dbReference>
<keyword evidence="7" id="KW-0472">Membrane</keyword>
<evidence type="ECO:0000256" key="2">
    <source>
        <dbReference type="ARBA" id="ARBA00022519"/>
    </source>
</evidence>
<evidence type="ECO:0000259" key="8">
    <source>
        <dbReference type="PROSITE" id="PS50111"/>
    </source>
</evidence>
<keyword evidence="7" id="KW-0812">Transmembrane</keyword>
<dbReference type="Pfam" id="PF00015">
    <property type="entry name" value="MCPsignal"/>
    <property type="match status" value="1"/>
</dbReference>
<evidence type="ECO:0000256" key="7">
    <source>
        <dbReference type="SAM" id="Phobius"/>
    </source>
</evidence>
<dbReference type="PROSITE" id="PS50111">
    <property type="entry name" value="CHEMOTAXIS_TRANSDUC_2"/>
    <property type="match status" value="1"/>
</dbReference>
<dbReference type="GO" id="GO:0007165">
    <property type="term" value="P:signal transduction"/>
    <property type="evidence" value="ECO:0007669"/>
    <property type="project" value="UniProtKB-KW"/>
</dbReference>
<keyword evidence="7" id="KW-1133">Transmembrane helix</keyword>
<keyword evidence="12" id="KW-1185">Reference proteome</keyword>
<dbReference type="Gene3D" id="6.10.340.10">
    <property type="match status" value="1"/>
</dbReference>
<evidence type="ECO:0000259" key="9">
    <source>
        <dbReference type="PROSITE" id="PS50192"/>
    </source>
</evidence>
<dbReference type="SUPFAM" id="SSF58104">
    <property type="entry name" value="Methyl-accepting chemotaxis protein (MCP) signaling domain"/>
    <property type="match status" value="1"/>
</dbReference>
<keyword evidence="2" id="KW-0997">Cell inner membrane</keyword>
<evidence type="ECO:0000256" key="6">
    <source>
        <dbReference type="SAM" id="Coils"/>
    </source>
</evidence>
<dbReference type="EMBL" id="BMJQ01000002">
    <property type="protein sequence ID" value="GGF07694.1"/>
    <property type="molecule type" value="Genomic_DNA"/>
</dbReference>
<dbReference type="AlphaFoldDB" id="A0A8J2YS75"/>
<comment type="caution">
    <text evidence="11">The sequence shown here is derived from an EMBL/GenBank/DDBJ whole genome shotgun (WGS) entry which is preliminary data.</text>
</comment>
<comment type="subcellular location">
    <subcellularLocation>
        <location evidence="1">Cell inner membrane</location>
        <topology evidence="1">Multi-pass membrane protein</topology>
    </subcellularLocation>
</comment>
<gene>
    <name evidence="11" type="ORF">GCM10011611_11470</name>
</gene>
<reference evidence="11" key="2">
    <citation type="submission" date="2020-09" db="EMBL/GenBank/DDBJ databases">
        <authorList>
            <person name="Sun Q."/>
            <person name="Zhou Y."/>
        </authorList>
    </citation>
    <scope>NUCLEOTIDE SEQUENCE</scope>
    <source>
        <strain evidence="11">CGMCC 1.15725</strain>
    </source>
</reference>
<name>A0A8J2YS75_9PROT</name>
<dbReference type="InterPro" id="IPR000727">
    <property type="entry name" value="T_SNARE_dom"/>
</dbReference>
<evidence type="ECO:0000313" key="11">
    <source>
        <dbReference type="EMBL" id="GGF07694.1"/>
    </source>
</evidence>
<dbReference type="RefSeq" id="WP_189043399.1">
    <property type="nucleotide sequence ID" value="NZ_BMJQ01000002.1"/>
</dbReference>
<keyword evidence="6" id="KW-0175">Coiled coil</keyword>
<comment type="similarity">
    <text evidence="4">Belongs to the methyl-accepting chemotaxis (MCP) protein family.</text>
</comment>